<reference evidence="1" key="2">
    <citation type="journal article" date="2015" name="Fish Shellfish Immunol.">
        <title>Early steps in the European eel (Anguilla anguilla)-Vibrio vulnificus interaction in the gills: Role of the RtxA13 toxin.</title>
        <authorList>
            <person name="Callol A."/>
            <person name="Pajuelo D."/>
            <person name="Ebbesson L."/>
            <person name="Teles M."/>
            <person name="MacKenzie S."/>
            <person name="Amaro C."/>
        </authorList>
    </citation>
    <scope>NUCLEOTIDE SEQUENCE</scope>
</reference>
<protein>
    <submittedName>
        <fullName evidence="1">Uncharacterized protein</fullName>
    </submittedName>
</protein>
<proteinExistence type="predicted"/>
<organism evidence="1">
    <name type="scientific">Anguilla anguilla</name>
    <name type="common">European freshwater eel</name>
    <name type="synonym">Muraena anguilla</name>
    <dbReference type="NCBI Taxonomy" id="7936"/>
    <lineage>
        <taxon>Eukaryota</taxon>
        <taxon>Metazoa</taxon>
        <taxon>Chordata</taxon>
        <taxon>Craniata</taxon>
        <taxon>Vertebrata</taxon>
        <taxon>Euteleostomi</taxon>
        <taxon>Actinopterygii</taxon>
        <taxon>Neopterygii</taxon>
        <taxon>Teleostei</taxon>
        <taxon>Anguilliformes</taxon>
        <taxon>Anguillidae</taxon>
        <taxon>Anguilla</taxon>
    </lineage>
</organism>
<name>A0A0E9UGL3_ANGAN</name>
<reference evidence="1" key="1">
    <citation type="submission" date="2014-11" db="EMBL/GenBank/DDBJ databases">
        <authorList>
            <person name="Amaro Gonzalez C."/>
        </authorList>
    </citation>
    <scope>NUCLEOTIDE SEQUENCE</scope>
</reference>
<accession>A0A0E9UGL3</accession>
<dbReference type="EMBL" id="GBXM01043670">
    <property type="protein sequence ID" value="JAH64907.1"/>
    <property type="molecule type" value="Transcribed_RNA"/>
</dbReference>
<sequence>MSKCPIIGRLWT</sequence>
<evidence type="ECO:0000313" key="1">
    <source>
        <dbReference type="EMBL" id="JAH64907.1"/>
    </source>
</evidence>